<sequence>MTQIWQPVIWQPNQQLDKGKYTITGILGGGGFGSTYTAKDKSGKTFAIKTLNTQQQTNKTIAEFTSLQVSFVNEALRLARCHHPHIVQVYEVVEHQGLMGMVMEYIQGQNLAEFVEDNGPMSHQQALKIMEQIGAALTLVHSQELLHRDIKPQNIMLRRSDSSAVLIDFGLARQFAYGQTGTMTNSRTECYAPIEQYKRQGKFGPYTDVYALAATLYNLRTGKSPIPANFRDELKLPLPEPKQHNPQIPDWENAAILKGLELEAANRPQSVAEWLKLLGPFTTFTFNIVKVNAQGKEISRSQGQAKQIITDLGNGITLEMVYIPGGTFMMGSPAGEGYDDEKPQHQVTIKPFLMGKYPVTQAQWRQVASFPKLQIDLDPNPSYFKGENLPVECVSWYDCIEFCARLSQKTEKNYRLPSEAEWEYAARAGTTTAFHIGETLTTDLANYDGNYTYGSGAKGVYREKTTPVGHFQHANAFGLYDIHGNVWEWCLDDWHDSYTGAPTNGLAWLNENDNDYHFERNWIHWLKEIFTHKNNKLLRGGFWFDGPRACRSAHRYYLDPGYRYLIIGFRIGISLPRT</sequence>
<dbReference type="InterPro" id="IPR016187">
    <property type="entry name" value="CTDL_fold"/>
</dbReference>
<dbReference type="Pfam" id="PF00069">
    <property type="entry name" value="Pkinase"/>
    <property type="match status" value="1"/>
</dbReference>
<feature type="binding site" evidence="3">
    <location>
        <position position="49"/>
    </location>
    <ligand>
        <name>ATP</name>
        <dbReference type="ChEBI" id="CHEBI:30616"/>
    </ligand>
</feature>
<dbReference type="GO" id="GO:0005524">
    <property type="term" value="F:ATP binding"/>
    <property type="evidence" value="ECO:0007669"/>
    <property type="project" value="UniProtKB-UniRule"/>
</dbReference>
<keyword evidence="1 3" id="KW-0547">Nucleotide-binding</keyword>
<dbReference type="PROSITE" id="PS00108">
    <property type="entry name" value="PROTEIN_KINASE_ST"/>
    <property type="match status" value="1"/>
</dbReference>
<keyword evidence="2 3" id="KW-0067">ATP-binding</keyword>
<dbReference type="InterPro" id="IPR051043">
    <property type="entry name" value="Sulfatase_Mod_Factor_Kinase"/>
</dbReference>
<dbReference type="GO" id="GO:0004672">
    <property type="term" value="F:protein kinase activity"/>
    <property type="evidence" value="ECO:0007669"/>
    <property type="project" value="InterPro"/>
</dbReference>
<dbReference type="PROSITE" id="PS50011">
    <property type="entry name" value="PROTEIN_KINASE_DOM"/>
    <property type="match status" value="1"/>
</dbReference>
<dbReference type="Gene3D" id="1.10.510.10">
    <property type="entry name" value="Transferase(Phosphotransferase) domain 1"/>
    <property type="match status" value="1"/>
</dbReference>
<dbReference type="SUPFAM" id="SSF56112">
    <property type="entry name" value="Protein kinase-like (PK-like)"/>
    <property type="match status" value="1"/>
</dbReference>
<evidence type="ECO:0000259" key="4">
    <source>
        <dbReference type="PROSITE" id="PS50011"/>
    </source>
</evidence>
<dbReference type="SUPFAM" id="SSF56436">
    <property type="entry name" value="C-type lectin-like"/>
    <property type="match status" value="1"/>
</dbReference>
<dbReference type="Gene3D" id="3.90.1580.10">
    <property type="entry name" value="paralog of FGE (formylglycine-generating enzyme)"/>
    <property type="match status" value="1"/>
</dbReference>
<dbReference type="PANTHER" id="PTHR23150">
    <property type="entry name" value="SULFATASE MODIFYING FACTOR 1, 2"/>
    <property type="match status" value="1"/>
</dbReference>
<dbReference type="InterPro" id="IPR008271">
    <property type="entry name" value="Ser/Thr_kinase_AS"/>
</dbReference>
<dbReference type="RefSeq" id="WP_354636042.1">
    <property type="nucleotide sequence ID" value="NZ_CP159837.1"/>
</dbReference>
<keyword evidence="5" id="KW-0418">Kinase</keyword>
<dbReference type="SMART" id="SM00220">
    <property type="entry name" value="S_TKc"/>
    <property type="match status" value="1"/>
</dbReference>
<dbReference type="PROSITE" id="PS00107">
    <property type="entry name" value="PROTEIN_KINASE_ATP"/>
    <property type="match status" value="1"/>
</dbReference>
<dbReference type="InterPro" id="IPR005532">
    <property type="entry name" value="SUMF_dom"/>
</dbReference>
<evidence type="ECO:0000256" key="3">
    <source>
        <dbReference type="PROSITE-ProRule" id="PRU10141"/>
    </source>
</evidence>
<evidence type="ECO:0000313" key="5">
    <source>
        <dbReference type="EMBL" id="XCM39165.1"/>
    </source>
</evidence>
<dbReference type="Pfam" id="PF03781">
    <property type="entry name" value="FGE-sulfatase"/>
    <property type="match status" value="1"/>
</dbReference>
<dbReference type="EMBL" id="CP159837">
    <property type="protein sequence ID" value="XCM39165.1"/>
    <property type="molecule type" value="Genomic_DNA"/>
</dbReference>
<dbReference type="GO" id="GO:0120147">
    <property type="term" value="F:formylglycine-generating oxidase activity"/>
    <property type="evidence" value="ECO:0007669"/>
    <property type="project" value="TreeGrafter"/>
</dbReference>
<dbReference type="AlphaFoldDB" id="A0AAU8JIR7"/>
<dbReference type="InterPro" id="IPR011009">
    <property type="entry name" value="Kinase-like_dom_sf"/>
</dbReference>
<dbReference type="InterPro" id="IPR042095">
    <property type="entry name" value="SUMF_sf"/>
</dbReference>
<accession>A0AAU8JIR7</accession>
<dbReference type="InterPro" id="IPR000719">
    <property type="entry name" value="Prot_kinase_dom"/>
</dbReference>
<evidence type="ECO:0000256" key="1">
    <source>
        <dbReference type="ARBA" id="ARBA00022741"/>
    </source>
</evidence>
<proteinExistence type="predicted"/>
<reference evidence="5" key="1">
    <citation type="submission" date="2024-07" db="EMBL/GenBank/DDBJ databases">
        <authorList>
            <person name="Kim Y.J."/>
            <person name="Jeong J.Y."/>
        </authorList>
    </citation>
    <scope>NUCLEOTIDE SEQUENCE</scope>
    <source>
        <strain evidence="5">GIHE-MW2</strain>
    </source>
</reference>
<name>A0AAU8JIR7_9CYAN</name>
<evidence type="ECO:0000256" key="2">
    <source>
        <dbReference type="ARBA" id="ARBA00022840"/>
    </source>
</evidence>
<dbReference type="PANTHER" id="PTHR23150:SF19">
    <property type="entry name" value="FORMYLGLYCINE-GENERATING ENZYME"/>
    <property type="match status" value="1"/>
</dbReference>
<feature type="domain" description="Protein kinase" evidence="4">
    <location>
        <begin position="21"/>
        <end position="282"/>
    </location>
</feature>
<protein>
    <submittedName>
        <fullName evidence="5">Bifunctional serine/threonine-protein kinase/formylglycine-generating enzyme family protein</fullName>
    </submittedName>
</protein>
<dbReference type="InterPro" id="IPR017441">
    <property type="entry name" value="Protein_kinase_ATP_BS"/>
</dbReference>
<keyword evidence="5" id="KW-0808">Transferase</keyword>
<organism evidence="5">
    <name type="scientific">Planktothricoides raciborskii GIHE-MW2</name>
    <dbReference type="NCBI Taxonomy" id="2792601"/>
    <lineage>
        <taxon>Bacteria</taxon>
        <taxon>Bacillati</taxon>
        <taxon>Cyanobacteriota</taxon>
        <taxon>Cyanophyceae</taxon>
        <taxon>Oscillatoriophycideae</taxon>
        <taxon>Oscillatoriales</taxon>
        <taxon>Oscillatoriaceae</taxon>
        <taxon>Planktothricoides</taxon>
    </lineage>
</organism>
<gene>
    <name evidence="5" type="ORF">ABWT76_002067</name>
</gene>
<dbReference type="CDD" id="cd14014">
    <property type="entry name" value="STKc_PknB_like"/>
    <property type="match status" value="1"/>
</dbReference>